<evidence type="ECO:0000313" key="2">
    <source>
        <dbReference type="Proteomes" id="UP000829720"/>
    </source>
</evidence>
<keyword evidence="2" id="KW-1185">Reference proteome</keyword>
<name>A0A8T3CFQ8_9TELE</name>
<protein>
    <submittedName>
        <fullName evidence="1">Uncharacterized protein</fullName>
    </submittedName>
</protein>
<comment type="caution">
    <text evidence="1">The sequence shown here is derived from an EMBL/GenBank/DDBJ whole genome shotgun (WGS) entry which is preliminary data.</text>
</comment>
<dbReference type="OrthoDB" id="10552034at2759"/>
<organism evidence="1 2">
    <name type="scientific">Albula goreensis</name>
    <dbReference type="NCBI Taxonomy" id="1534307"/>
    <lineage>
        <taxon>Eukaryota</taxon>
        <taxon>Metazoa</taxon>
        <taxon>Chordata</taxon>
        <taxon>Craniata</taxon>
        <taxon>Vertebrata</taxon>
        <taxon>Euteleostomi</taxon>
        <taxon>Actinopterygii</taxon>
        <taxon>Neopterygii</taxon>
        <taxon>Teleostei</taxon>
        <taxon>Albuliformes</taxon>
        <taxon>Albulidae</taxon>
        <taxon>Albula</taxon>
    </lineage>
</organism>
<dbReference type="AlphaFoldDB" id="A0A8T3CFQ8"/>
<sequence length="81" mass="8817">MSADLSFSILQSQHLKDHGGGGRNRTCSQGQDTVSLICLDCRGCCRALSCPGRLGQLWAEPVLRRVTPSARMHCTCKRLTA</sequence>
<dbReference type="EMBL" id="JAERUA010000025">
    <property type="protein sequence ID" value="KAI1882142.1"/>
    <property type="molecule type" value="Genomic_DNA"/>
</dbReference>
<dbReference type="Proteomes" id="UP000829720">
    <property type="component" value="Unassembled WGS sequence"/>
</dbReference>
<reference evidence="1" key="1">
    <citation type="submission" date="2021-01" db="EMBL/GenBank/DDBJ databases">
        <authorList>
            <person name="Zahm M."/>
            <person name="Roques C."/>
            <person name="Cabau C."/>
            <person name="Klopp C."/>
            <person name="Donnadieu C."/>
            <person name="Jouanno E."/>
            <person name="Lampietro C."/>
            <person name="Louis A."/>
            <person name="Herpin A."/>
            <person name="Echchiki A."/>
            <person name="Berthelot C."/>
            <person name="Parey E."/>
            <person name="Roest-Crollius H."/>
            <person name="Braasch I."/>
            <person name="Postlethwait J."/>
            <person name="Bobe J."/>
            <person name="Montfort J."/>
            <person name="Bouchez O."/>
            <person name="Begum T."/>
            <person name="Mejri S."/>
            <person name="Adams A."/>
            <person name="Chen W.-J."/>
            <person name="Guiguen Y."/>
        </authorList>
    </citation>
    <scope>NUCLEOTIDE SEQUENCE</scope>
    <source>
        <tissue evidence="1">Blood</tissue>
    </source>
</reference>
<proteinExistence type="predicted"/>
<accession>A0A8T3CFQ8</accession>
<evidence type="ECO:0000313" key="1">
    <source>
        <dbReference type="EMBL" id="KAI1882142.1"/>
    </source>
</evidence>
<gene>
    <name evidence="1" type="ORF">AGOR_G00247630</name>
</gene>